<dbReference type="PANTHER" id="PTHR30352:SF4">
    <property type="entry name" value="PYRUVATE FORMATE-LYASE 2-ACTIVATING ENZYME"/>
    <property type="match status" value="1"/>
</dbReference>
<dbReference type="InterPro" id="IPR034457">
    <property type="entry name" value="Organic_radical-activating"/>
</dbReference>
<keyword evidence="10" id="KW-0670">Pyruvate</keyword>
<dbReference type="AlphaFoldDB" id="A0A1H8JN52"/>
<dbReference type="SFLD" id="SFLDG01066">
    <property type="entry name" value="organic_radical-activating_enz"/>
    <property type="match status" value="1"/>
</dbReference>
<reference evidence="11" key="1">
    <citation type="submission" date="2016-10" db="EMBL/GenBank/DDBJ databases">
        <authorList>
            <person name="Varghese N."/>
            <person name="Submissions S."/>
        </authorList>
    </citation>
    <scope>NUCLEOTIDE SEQUENCE [LARGE SCALE GENOMIC DNA]</scope>
    <source>
        <strain evidence="11">Nm76</strain>
    </source>
</reference>
<accession>A0A1H8JN52</accession>
<evidence type="ECO:0000256" key="6">
    <source>
        <dbReference type="ARBA" id="ARBA00023002"/>
    </source>
</evidence>
<dbReference type="InterPro" id="IPR013785">
    <property type="entry name" value="Aldolase_TIM"/>
</dbReference>
<evidence type="ECO:0000256" key="1">
    <source>
        <dbReference type="ARBA" id="ARBA00001966"/>
    </source>
</evidence>
<evidence type="ECO:0000256" key="3">
    <source>
        <dbReference type="ARBA" id="ARBA00022485"/>
    </source>
</evidence>
<keyword evidence="11" id="KW-1185">Reference proteome</keyword>
<dbReference type="GO" id="GO:0051539">
    <property type="term" value="F:4 iron, 4 sulfur cluster binding"/>
    <property type="evidence" value="ECO:0007669"/>
    <property type="project" value="UniProtKB-KW"/>
</dbReference>
<dbReference type="RefSeq" id="WP_090314798.1">
    <property type="nucleotide sequence ID" value="NZ_FNOE01000001.1"/>
</dbReference>
<evidence type="ECO:0000259" key="9">
    <source>
        <dbReference type="PROSITE" id="PS51918"/>
    </source>
</evidence>
<dbReference type="GO" id="GO:0016491">
    <property type="term" value="F:oxidoreductase activity"/>
    <property type="evidence" value="ECO:0007669"/>
    <property type="project" value="UniProtKB-KW"/>
</dbReference>
<comment type="cofactor">
    <cofactor evidence="1">
        <name>[4Fe-4S] cluster</name>
        <dbReference type="ChEBI" id="CHEBI:49883"/>
    </cofactor>
</comment>
<dbReference type="PIRSF" id="PIRSF000371">
    <property type="entry name" value="PFL_act_enz"/>
    <property type="match status" value="1"/>
</dbReference>
<dbReference type="SUPFAM" id="SSF102114">
    <property type="entry name" value="Radical SAM enzymes"/>
    <property type="match status" value="1"/>
</dbReference>
<evidence type="ECO:0000313" key="11">
    <source>
        <dbReference type="Proteomes" id="UP000198814"/>
    </source>
</evidence>
<name>A0A1H8JN52_9PROT</name>
<dbReference type="GO" id="GO:0016829">
    <property type="term" value="F:lyase activity"/>
    <property type="evidence" value="ECO:0007669"/>
    <property type="project" value="UniProtKB-KW"/>
</dbReference>
<dbReference type="InterPro" id="IPR012839">
    <property type="entry name" value="Organic_radical_activase"/>
</dbReference>
<dbReference type="InterPro" id="IPR007197">
    <property type="entry name" value="rSAM"/>
</dbReference>
<dbReference type="PROSITE" id="PS01087">
    <property type="entry name" value="RADICAL_ACTIVATING"/>
    <property type="match status" value="1"/>
</dbReference>
<dbReference type="PANTHER" id="PTHR30352">
    <property type="entry name" value="PYRUVATE FORMATE-LYASE-ACTIVATING ENZYME"/>
    <property type="match status" value="1"/>
</dbReference>
<dbReference type="InterPro" id="IPR001989">
    <property type="entry name" value="Radical_activat_CS"/>
</dbReference>
<dbReference type="InterPro" id="IPR058240">
    <property type="entry name" value="rSAM_sf"/>
</dbReference>
<proteinExistence type="inferred from homology"/>
<sequence>MSNEKGLVFDIKRDCSEDGPGIRTTVFLKGCPLSCVWCQNPEGRAVKPETDIHGTHIGTWYTVDELMYRLLQDKPIFTASGGGVTLSGGEATLQMGFASKLLQALKREGIHTAIETSGFFDYQRFRDEMLPWLDLIYYDIKLMDEAASQQYCGHSSKRILDNFSRLLKDAQIPVIPRIPLIPGITATEDNLRAIAAFLDQQGVKSCALMPYNPLWSDKLKQLGLPVRYEHKGFMTPAEQKTCIGYFTKAE</sequence>
<protein>
    <submittedName>
        <fullName evidence="10">Pyruvate formate lyase activating enzyme</fullName>
    </submittedName>
</protein>
<dbReference type="PROSITE" id="PS51918">
    <property type="entry name" value="RADICAL_SAM"/>
    <property type="match status" value="1"/>
</dbReference>
<feature type="domain" description="Radical SAM core" evidence="9">
    <location>
        <begin position="17"/>
        <end position="246"/>
    </location>
</feature>
<dbReference type="CDD" id="cd01335">
    <property type="entry name" value="Radical_SAM"/>
    <property type="match status" value="1"/>
</dbReference>
<dbReference type="Gene3D" id="3.20.20.70">
    <property type="entry name" value="Aldolase class I"/>
    <property type="match status" value="1"/>
</dbReference>
<dbReference type="SFLD" id="SFLDS00029">
    <property type="entry name" value="Radical_SAM"/>
    <property type="match status" value="1"/>
</dbReference>
<keyword evidence="3" id="KW-0004">4Fe-4S</keyword>
<evidence type="ECO:0000313" key="10">
    <source>
        <dbReference type="EMBL" id="SEN82140.1"/>
    </source>
</evidence>
<keyword evidence="5" id="KW-0479">Metal-binding</keyword>
<gene>
    <name evidence="10" type="ORF">SAMN05216333_101256</name>
</gene>
<evidence type="ECO:0000256" key="7">
    <source>
        <dbReference type="ARBA" id="ARBA00023004"/>
    </source>
</evidence>
<evidence type="ECO:0000256" key="4">
    <source>
        <dbReference type="ARBA" id="ARBA00022691"/>
    </source>
</evidence>
<dbReference type="Proteomes" id="UP000198814">
    <property type="component" value="Unassembled WGS sequence"/>
</dbReference>
<keyword evidence="8" id="KW-0411">Iron-sulfur</keyword>
<keyword evidence="4" id="KW-0949">S-adenosyl-L-methionine</keyword>
<organism evidence="10 11">
    <name type="scientific">Nitrosomonas oligotropha</name>
    <dbReference type="NCBI Taxonomy" id="42354"/>
    <lineage>
        <taxon>Bacteria</taxon>
        <taxon>Pseudomonadati</taxon>
        <taxon>Pseudomonadota</taxon>
        <taxon>Betaproteobacteria</taxon>
        <taxon>Nitrosomonadales</taxon>
        <taxon>Nitrosomonadaceae</taxon>
        <taxon>Nitrosomonas</taxon>
    </lineage>
</organism>
<dbReference type="Pfam" id="PF04055">
    <property type="entry name" value="Radical_SAM"/>
    <property type="match status" value="1"/>
</dbReference>
<dbReference type="STRING" id="42354.SAMN05216333_101256"/>
<evidence type="ECO:0000256" key="5">
    <source>
        <dbReference type="ARBA" id="ARBA00022723"/>
    </source>
</evidence>
<keyword evidence="6" id="KW-0560">Oxidoreductase</keyword>
<dbReference type="OrthoDB" id="9782387at2"/>
<evidence type="ECO:0000256" key="2">
    <source>
        <dbReference type="ARBA" id="ARBA00009777"/>
    </source>
</evidence>
<keyword evidence="10" id="KW-0456">Lyase</keyword>
<dbReference type="EMBL" id="FODO01000001">
    <property type="protein sequence ID" value="SEN82140.1"/>
    <property type="molecule type" value="Genomic_DNA"/>
</dbReference>
<evidence type="ECO:0000256" key="8">
    <source>
        <dbReference type="ARBA" id="ARBA00023014"/>
    </source>
</evidence>
<keyword evidence="7" id="KW-0408">Iron</keyword>
<comment type="similarity">
    <text evidence="2">Belongs to the organic radical-activating enzymes family.</text>
</comment>
<dbReference type="GO" id="GO:0046872">
    <property type="term" value="F:metal ion binding"/>
    <property type="evidence" value="ECO:0007669"/>
    <property type="project" value="UniProtKB-KW"/>
</dbReference>